<accession>A0A1M5QYD8</accession>
<dbReference type="AlphaFoldDB" id="A0A1M5QYD8"/>
<dbReference type="RefSeq" id="WP_154072362.1">
    <property type="nucleotide sequence ID" value="NZ_LT670817.1"/>
</dbReference>
<sequence>MNLPAGLMNGPDLPAEFEAAAASVLAAWSRGRSWQGFSLDDVDRLRPAFTLAKAT</sequence>
<protein>
    <submittedName>
        <fullName evidence="1">Uncharacterized protein</fullName>
    </submittedName>
</protein>
<proteinExistence type="predicted"/>
<dbReference type="EMBL" id="LT670817">
    <property type="protein sequence ID" value="SHH18886.1"/>
    <property type="molecule type" value="Genomic_DNA"/>
</dbReference>
<evidence type="ECO:0000313" key="1">
    <source>
        <dbReference type="EMBL" id="SHH18886.1"/>
    </source>
</evidence>
<gene>
    <name evidence="1" type="ORF">SAMN05443248_4000</name>
</gene>
<reference evidence="1 2" key="1">
    <citation type="submission" date="2016-11" db="EMBL/GenBank/DDBJ databases">
        <authorList>
            <person name="Jaros S."/>
            <person name="Januszkiewicz K."/>
            <person name="Wedrychowicz H."/>
        </authorList>
    </citation>
    <scope>NUCLEOTIDE SEQUENCE [LARGE SCALE GENOMIC DNA]</scope>
    <source>
        <strain evidence="1 2">GAS138</strain>
    </source>
</reference>
<name>A0A1M5QYD8_9BRAD</name>
<evidence type="ECO:0000313" key="2">
    <source>
        <dbReference type="Proteomes" id="UP000189796"/>
    </source>
</evidence>
<dbReference type="Proteomes" id="UP000189796">
    <property type="component" value="Chromosome I"/>
</dbReference>
<organism evidence="1 2">
    <name type="scientific">Bradyrhizobium erythrophlei</name>
    <dbReference type="NCBI Taxonomy" id="1437360"/>
    <lineage>
        <taxon>Bacteria</taxon>
        <taxon>Pseudomonadati</taxon>
        <taxon>Pseudomonadota</taxon>
        <taxon>Alphaproteobacteria</taxon>
        <taxon>Hyphomicrobiales</taxon>
        <taxon>Nitrobacteraceae</taxon>
        <taxon>Bradyrhizobium</taxon>
    </lineage>
</organism>